<dbReference type="InterPro" id="IPR012655">
    <property type="entry name" value="YrzI"/>
</dbReference>
<accession>A0AAV4LDB9</accession>
<name>A0AAV4LDB9_9BACL</name>
<gene>
    <name evidence="1" type="ORF">DNHGIG_09660</name>
</gene>
<protein>
    <recommendedName>
        <fullName evidence="3">YrzI family small protein</fullName>
    </recommendedName>
</protein>
<dbReference type="Pfam" id="PF09501">
    <property type="entry name" value="Bac_small_YrzI"/>
    <property type="match status" value="1"/>
</dbReference>
<dbReference type="RefSeq" id="WP_282198618.1">
    <property type="nucleotide sequence ID" value="NZ_BOQE01000001.1"/>
</dbReference>
<organism evidence="1 2">
    <name type="scientific">Collibacillus ludicampi</name>
    <dbReference type="NCBI Taxonomy" id="2771369"/>
    <lineage>
        <taxon>Bacteria</taxon>
        <taxon>Bacillati</taxon>
        <taxon>Bacillota</taxon>
        <taxon>Bacilli</taxon>
        <taxon>Bacillales</taxon>
        <taxon>Alicyclobacillaceae</taxon>
        <taxon>Collibacillus</taxon>
    </lineage>
</organism>
<evidence type="ECO:0000313" key="2">
    <source>
        <dbReference type="Proteomes" id="UP001057291"/>
    </source>
</evidence>
<dbReference type="AlphaFoldDB" id="A0AAV4LDB9"/>
<dbReference type="Proteomes" id="UP001057291">
    <property type="component" value="Unassembled WGS sequence"/>
</dbReference>
<evidence type="ECO:0008006" key="3">
    <source>
        <dbReference type="Google" id="ProtNLM"/>
    </source>
</evidence>
<dbReference type="EMBL" id="BOQE01000001">
    <property type="protein sequence ID" value="GIM45417.1"/>
    <property type="molecule type" value="Genomic_DNA"/>
</dbReference>
<reference evidence="1" key="1">
    <citation type="journal article" date="2023" name="Int. J. Syst. Evol. Microbiol.">
        <title>Collibacillus ludicampi gen. nov., sp. nov., a new soil bacterium of the family Alicyclobacillaceae.</title>
        <authorList>
            <person name="Jojima T."/>
            <person name="Ioku Y."/>
            <person name="Fukuta Y."/>
            <person name="Shirasaka N."/>
            <person name="Matsumura Y."/>
            <person name="Mori M."/>
        </authorList>
    </citation>
    <scope>NUCLEOTIDE SEQUENCE</scope>
    <source>
        <strain evidence="1">TP075</strain>
    </source>
</reference>
<keyword evidence="2" id="KW-1185">Reference proteome</keyword>
<comment type="caution">
    <text evidence="1">The sequence shown here is derived from an EMBL/GenBank/DDBJ whole genome shotgun (WGS) entry which is preliminary data.</text>
</comment>
<proteinExistence type="predicted"/>
<sequence>MLAIQVFGFSITISMEKRKQSPQEIEGMLQVSQIMEEIVDNRLNIFRKF</sequence>
<evidence type="ECO:0000313" key="1">
    <source>
        <dbReference type="EMBL" id="GIM45417.1"/>
    </source>
</evidence>